<gene>
    <name evidence="2" type="ORF">ACFO3U_13535</name>
</gene>
<keyword evidence="3" id="KW-1185">Reference proteome</keyword>
<dbReference type="Gene3D" id="2.60.40.10">
    <property type="entry name" value="Immunoglobulins"/>
    <property type="match status" value="1"/>
</dbReference>
<evidence type="ECO:0000256" key="1">
    <source>
        <dbReference type="SAM" id="SignalP"/>
    </source>
</evidence>
<dbReference type="InterPro" id="IPR013783">
    <property type="entry name" value="Ig-like_fold"/>
</dbReference>
<dbReference type="PROSITE" id="PS51257">
    <property type="entry name" value="PROKAR_LIPOPROTEIN"/>
    <property type="match status" value="1"/>
</dbReference>
<dbReference type="InterPro" id="IPR021615">
    <property type="entry name" value="Omp28"/>
</dbReference>
<dbReference type="Pfam" id="PF11551">
    <property type="entry name" value="Omp28"/>
    <property type="match status" value="1"/>
</dbReference>
<organism evidence="2 3">
    <name type="scientific">Flavobacterium ponti</name>
    <dbReference type="NCBI Taxonomy" id="665133"/>
    <lineage>
        <taxon>Bacteria</taxon>
        <taxon>Pseudomonadati</taxon>
        <taxon>Bacteroidota</taxon>
        <taxon>Flavobacteriia</taxon>
        <taxon>Flavobacteriales</taxon>
        <taxon>Flavobacteriaceae</taxon>
        <taxon>Flavobacterium</taxon>
    </lineage>
</organism>
<dbReference type="SUPFAM" id="SSF52833">
    <property type="entry name" value="Thioredoxin-like"/>
    <property type="match status" value="1"/>
</dbReference>
<dbReference type="Proteomes" id="UP001595885">
    <property type="component" value="Unassembled WGS sequence"/>
</dbReference>
<sequence length="419" mass="45063">MKLFKFLLLFLSLGTLLSCSSNDEGEVTITLASNFTSRYVNEAAVFSVTTSDGNDVSSNSTFKVDGVAITGNSFSSPIEGTFTVVAEYDGKTSNQITVTVLPSPIPVSSVTLTANKSTVGNGDKIIFTTMGNNGANLSPQATVYFNGVAQTGFNITMNTVGTIDVYSTYTNANNETFTSNTIQVTVVSIINFNKRVLIEDFTGTWCGWCPRVSYGIEQVNLQTNDADVVALHKSGNDPYIINTSPYNVSSYPTAHLNRTTEWSYPESENVEQVVALTSGTNPRLGLALAPSLSGSTINVDVNVKFGYNFNNLKLVVYVLESGLVYPQTNYTSYYGGSSTIQNFVHNHVLRSVLTNISGDNINGATNSGDVYTRNFSVALPSNITNSNNVSIVAFVVDGSGRALNVRTAHFGDNQTFEVE</sequence>
<dbReference type="EMBL" id="JBHSGW010000028">
    <property type="protein sequence ID" value="MFC4741019.1"/>
    <property type="molecule type" value="Genomic_DNA"/>
</dbReference>
<dbReference type="InterPro" id="IPR036249">
    <property type="entry name" value="Thioredoxin-like_sf"/>
</dbReference>
<name>A0ABV9P9P9_9FLAO</name>
<feature type="signal peptide" evidence="1">
    <location>
        <begin position="1"/>
        <end position="23"/>
    </location>
</feature>
<evidence type="ECO:0000313" key="2">
    <source>
        <dbReference type="EMBL" id="MFC4741019.1"/>
    </source>
</evidence>
<reference evidence="3" key="1">
    <citation type="journal article" date="2019" name="Int. J. Syst. Evol. Microbiol.">
        <title>The Global Catalogue of Microorganisms (GCM) 10K type strain sequencing project: providing services to taxonomists for standard genome sequencing and annotation.</title>
        <authorList>
            <consortium name="The Broad Institute Genomics Platform"/>
            <consortium name="The Broad Institute Genome Sequencing Center for Infectious Disease"/>
            <person name="Wu L."/>
            <person name="Ma J."/>
        </authorList>
    </citation>
    <scope>NUCLEOTIDE SEQUENCE [LARGE SCALE GENOMIC DNA]</scope>
    <source>
        <strain evidence="3">CCUG 50349</strain>
    </source>
</reference>
<protein>
    <submittedName>
        <fullName evidence="2">Omp28-related outer membrane protein</fullName>
    </submittedName>
</protein>
<keyword evidence="1" id="KW-0732">Signal</keyword>
<comment type="caution">
    <text evidence="2">The sequence shown here is derived from an EMBL/GenBank/DDBJ whole genome shotgun (WGS) entry which is preliminary data.</text>
</comment>
<dbReference type="RefSeq" id="WP_379743542.1">
    <property type="nucleotide sequence ID" value="NZ_JBHSGW010000028.1"/>
</dbReference>
<evidence type="ECO:0000313" key="3">
    <source>
        <dbReference type="Proteomes" id="UP001595885"/>
    </source>
</evidence>
<accession>A0ABV9P9P9</accession>
<dbReference type="Gene3D" id="3.40.30.10">
    <property type="entry name" value="Glutaredoxin"/>
    <property type="match status" value="1"/>
</dbReference>
<proteinExistence type="predicted"/>
<feature type="chain" id="PRO_5045534999" evidence="1">
    <location>
        <begin position="24"/>
        <end position="419"/>
    </location>
</feature>